<dbReference type="KEGG" id="bih:BIP78_1422"/>
<proteinExistence type="predicted"/>
<dbReference type="SUPFAM" id="SSF51445">
    <property type="entry name" value="(Trans)glycosidases"/>
    <property type="match status" value="1"/>
</dbReference>
<sequence>MRLALWGVLFGVGLFVCEGEGASGCPGLCPERGVIVNTRPLNTPFHLIEPWIPGIGYLRVWGGSRGMSTYPSLEAVPPALRPVAGRWSVVADREIDELLRMQEEHGVSFIYLVNVNDTLASQWAFIARLVGQGLDLAMLELGNEVYLEKYRLGRVGELGVTRVISAEDYVEILRTWVPPLREFGIPVYACAASYTGRATDAYRRHWNGLLREAWNEDPSLYDGVTFHIYRGKSPHGEDVASEEFAFIAEFAHLPVAITESGYYFAAPTPEGLEQAAALWTQVLWSLKPGDLFGVHVLFHPPTHRDNRAYALYDENGLTPTGKRFADWLATEYPGWLRAQGVGAP</sequence>
<dbReference type="EMBL" id="CP034928">
    <property type="protein sequence ID" value="QAA77188.1"/>
    <property type="molecule type" value="Genomic_DNA"/>
</dbReference>
<organism evidence="1 2">
    <name type="scientific">Bipolaricaulis sibiricus</name>
    <dbReference type="NCBI Taxonomy" id="2501609"/>
    <lineage>
        <taxon>Bacteria</taxon>
        <taxon>Candidatus Bipolaricaulota</taxon>
        <taxon>Candidatus Bipolaricaulia</taxon>
        <taxon>Candidatus Bipolaricaulales</taxon>
        <taxon>Candidatus Bipolaricaulaceae</taxon>
        <taxon>Candidatus Bipolaricaulis</taxon>
    </lineage>
</organism>
<evidence type="ECO:0000313" key="2">
    <source>
        <dbReference type="Proteomes" id="UP000287233"/>
    </source>
</evidence>
<evidence type="ECO:0008006" key="3">
    <source>
        <dbReference type="Google" id="ProtNLM"/>
    </source>
</evidence>
<gene>
    <name evidence="1" type="ORF">BIP78_1422</name>
</gene>
<dbReference type="Proteomes" id="UP000287233">
    <property type="component" value="Chromosome"/>
</dbReference>
<dbReference type="AlphaFoldDB" id="A0A410FW70"/>
<reference evidence="2" key="1">
    <citation type="submission" date="2018-12" db="EMBL/GenBank/DDBJ databases">
        <title>Complete genome sequence of an uncultured bacterium of the candidate phylum Bipolaricaulota.</title>
        <authorList>
            <person name="Kadnikov V.V."/>
            <person name="Mardanov A.V."/>
            <person name="Beletsky A.V."/>
            <person name="Frank Y.A."/>
            <person name="Karnachuk O.V."/>
            <person name="Ravin N.V."/>
        </authorList>
    </citation>
    <scope>NUCLEOTIDE SEQUENCE [LARGE SCALE GENOMIC DNA]</scope>
</reference>
<dbReference type="InterPro" id="IPR017853">
    <property type="entry name" value="GH"/>
</dbReference>
<accession>A0A410FW70</accession>
<dbReference type="Gene3D" id="3.20.20.80">
    <property type="entry name" value="Glycosidases"/>
    <property type="match status" value="1"/>
</dbReference>
<evidence type="ECO:0000313" key="1">
    <source>
        <dbReference type="EMBL" id="QAA77188.1"/>
    </source>
</evidence>
<name>A0A410FW70_BIPS1</name>
<protein>
    <recommendedName>
        <fullName evidence="3">Asl1-like glycosyl hydrolase catalytic domain-containing protein</fullName>
    </recommendedName>
</protein>